<dbReference type="Pfam" id="PF00196">
    <property type="entry name" value="GerE"/>
    <property type="match status" value="1"/>
</dbReference>
<dbReference type="InterPro" id="IPR000792">
    <property type="entry name" value="Tscrpt_reg_LuxR_C"/>
</dbReference>
<dbReference type="SUPFAM" id="SSF46894">
    <property type="entry name" value="C-terminal effector domain of the bipartite response regulators"/>
    <property type="match status" value="1"/>
</dbReference>
<name>Q143R8_PARXL</name>
<keyword evidence="1" id="KW-0805">Transcription regulation</keyword>
<accession>Q143R8</accession>
<evidence type="ECO:0000313" key="6">
    <source>
        <dbReference type="Proteomes" id="UP000001817"/>
    </source>
</evidence>
<dbReference type="PROSITE" id="PS50043">
    <property type="entry name" value="HTH_LUXR_2"/>
    <property type="match status" value="1"/>
</dbReference>
<keyword evidence="3" id="KW-0804">Transcription</keyword>
<dbReference type="Gene3D" id="1.25.40.10">
    <property type="entry name" value="Tetratricopeptide repeat domain"/>
    <property type="match status" value="1"/>
</dbReference>
<dbReference type="PROSITE" id="PS00622">
    <property type="entry name" value="HTH_LUXR_1"/>
    <property type="match status" value="1"/>
</dbReference>
<organism evidence="5 6">
    <name type="scientific">Paraburkholderia xenovorans (strain LB400)</name>
    <dbReference type="NCBI Taxonomy" id="266265"/>
    <lineage>
        <taxon>Bacteria</taxon>
        <taxon>Pseudomonadati</taxon>
        <taxon>Pseudomonadota</taxon>
        <taxon>Betaproteobacteria</taxon>
        <taxon>Burkholderiales</taxon>
        <taxon>Burkholderiaceae</taxon>
        <taxon>Paraburkholderia</taxon>
    </lineage>
</organism>
<dbReference type="Gene3D" id="1.10.10.10">
    <property type="entry name" value="Winged helix-like DNA-binding domain superfamily/Winged helix DNA-binding domain"/>
    <property type="match status" value="1"/>
</dbReference>
<proteinExistence type="predicted"/>
<dbReference type="GO" id="GO:0006355">
    <property type="term" value="P:regulation of DNA-templated transcription"/>
    <property type="evidence" value="ECO:0007669"/>
    <property type="project" value="InterPro"/>
</dbReference>
<protein>
    <submittedName>
        <fullName evidence="5">ATP-dependent transcriptional regulator, MalT related, LuxR family</fullName>
    </submittedName>
</protein>
<dbReference type="GO" id="GO:0003677">
    <property type="term" value="F:DNA binding"/>
    <property type="evidence" value="ECO:0007669"/>
    <property type="project" value="UniProtKB-KW"/>
</dbReference>
<evidence type="ECO:0000256" key="3">
    <source>
        <dbReference type="ARBA" id="ARBA00023163"/>
    </source>
</evidence>
<dbReference type="InterPro" id="IPR036388">
    <property type="entry name" value="WH-like_DNA-bd_sf"/>
</dbReference>
<sequence>MSFTHSARDPFFAGKLSGPDVAPIELAALVLQSTPHTSATGMRTRGDWLLAGIELTIAGGFLKQAHETIDAEMRRATTQGRTGDLVSLLLASMDAYSRAGRGREAARAFSRAISLAHPGSLVYPFILYQRAVCKVIANTRARDFGLIRQAEISFLDRLHEICSQSDGDALSQTAHPAELTAGPVDEVQPLTARETQLLRLVNEGLSNQTVADQLSLSLPTVKWHLRNLYDKLGVRNRSAALAKARAYGLLT</sequence>
<keyword evidence="2" id="KW-0238">DNA-binding</keyword>
<dbReference type="PANTHER" id="PTHR44688">
    <property type="entry name" value="DNA-BINDING TRANSCRIPTIONAL ACTIVATOR DEVR_DOSR"/>
    <property type="match status" value="1"/>
</dbReference>
<keyword evidence="6" id="KW-1185">Reference proteome</keyword>
<dbReference type="SMART" id="SM00421">
    <property type="entry name" value="HTH_LUXR"/>
    <property type="match status" value="1"/>
</dbReference>
<feature type="domain" description="HTH luxR-type" evidence="4">
    <location>
        <begin position="183"/>
        <end position="248"/>
    </location>
</feature>
<dbReference type="eggNOG" id="COG2909">
    <property type="taxonomic scope" value="Bacteria"/>
</dbReference>
<evidence type="ECO:0000256" key="2">
    <source>
        <dbReference type="ARBA" id="ARBA00023125"/>
    </source>
</evidence>
<dbReference type="InterPro" id="IPR016032">
    <property type="entry name" value="Sig_transdc_resp-reg_C-effctor"/>
</dbReference>
<reference evidence="5 6" key="1">
    <citation type="journal article" date="2006" name="Proc. Natl. Acad. Sci. U.S.A.">
        <title>Burkholderia xenovorans LB400 harbors a multi-replicon, 9.73-Mbp genome shaped for versatility.</title>
        <authorList>
            <person name="Chain P.S."/>
            <person name="Denef V.J."/>
            <person name="Konstantinidis K.T."/>
            <person name="Vergez L.M."/>
            <person name="Agullo L."/>
            <person name="Reyes V.L."/>
            <person name="Hauser L."/>
            <person name="Cordova M."/>
            <person name="Gomez L."/>
            <person name="Gonzalez M."/>
            <person name="Land M."/>
            <person name="Lao V."/>
            <person name="Larimer F."/>
            <person name="LiPuma J.J."/>
            <person name="Mahenthiralingam E."/>
            <person name="Malfatti S.A."/>
            <person name="Marx C.J."/>
            <person name="Parnell J.J."/>
            <person name="Ramette A."/>
            <person name="Richardson P."/>
            <person name="Seeger M."/>
            <person name="Smith D."/>
            <person name="Spilker T."/>
            <person name="Sul W.J."/>
            <person name="Tsoi T.V."/>
            <person name="Ulrich L.E."/>
            <person name="Zhulin I.B."/>
            <person name="Tiedje J.M."/>
        </authorList>
    </citation>
    <scope>NUCLEOTIDE SEQUENCE [LARGE SCALE GENOMIC DNA]</scope>
    <source>
        <strain evidence="5 6">LB400</strain>
    </source>
</reference>
<dbReference type="CDD" id="cd06170">
    <property type="entry name" value="LuxR_C_like"/>
    <property type="match status" value="1"/>
</dbReference>
<dbReference type="PRINTS" id="PR00038">
    <property type="entry name" value="HTHLUXR"/>
</dbReference>
<evidence type="ECO:0000256" key="1">
    <source>
        <dbReference type="ARBA" id="ARBA00023015"/>
    </source>
</evidence>
<evidence type="ECO:0000313" key="5">
    <source>
        <dbReference type="EMBL" id="ABE29421.1"/>
    </source>
</evidence>
<dbReference type="EMBL" id="CP000270">
    <property type="protein sequence ID" value="ABE29421.1"/>
    <property type="molecule type" value="Genomic_DNA"/>
</dbReference>
<dbReference type="Proteomes" id="UP000001817">
    <property type="component" value="Chromosome 1"/>
</dbReference>
<dbReference type="PANTHER" id="PTHR44688:SF16">
    <property type="entry name" value="DNA-BINDING TRANSCRIPTIONAL ACTIVATOR DEVR_DOSR"/>
    <property type="match status" value="1"/>
</dbReference>
<dbReference type="InterPro" id="IPR011990">
    <property type="entry name" value="TPR-like_helical_dom_sf"/>
</dbReference>
<evidence type="ECO:0000259" key="4">
    <source>
        <dbReference type="PROSITE" id="PS50043"/>
    </source>
</evidence>
<gene>
    <name evidence="5" type="ORF">Bxe_A3567</name>
</gene>
<dbReference type="STRING" id="266265.Bxe_A3567"/>
<dbReference type="AlphaFoldDB" id="Q143R8"/>
<dbReference type="KEGG" id="bxe:Bxe_A3567"/>